<dbReference type="PANTHER" id="PTHR42760:SF5">
    <property type="entry name" value="2-DEHYDRO-3-DEOXY-D-GLUCONATE 5-DEHYDROGENASE"/>
    <property type="match status" value="1"/>
</dbReference>
<comment type="caution">
    <text evidence="3">The sequence shown here is derived from an EMBL/GenBank/DDBJ whole genome shotgun (WGS) entry which is preliminary data.</text>
</comment>
<dbReference type="InterPro" id="IPR020904">
    <property type="entry name" value="Sc_DH/Rdtase_CS"/>
</dbReference>
<dbReference type="FunFam" id="3.40.50.720:FF:000084">
    <property type="entry name" value="Short-chain dehydrogenase reductase"/>
    <property type="match status" value="1"/>
</dbReference>
<gene>
    <name evidence="3" type="ORF">BCR26_15500</name>
</gene>
<dbReference type="Proteomes" id="UP000095256">
    <property type="component" value="Unassembled WGS sequence"/>
</dbReference>
<dbReference type="EMBL" id="MIEK01000035">
    <property type="protein sequence ID" value="OEH81772.1"/>
    <property type="molecule type" value="Genomic_DNA"/>
</dbReference>
<dbReference type="AlphaFoldDB" id="A0A1E5KV73"/>
<organism evidence="3 4">
    <name type="scientific">Enterococcus rivorum</name>
    <dbReference type="NCBI Taxonomy" id="762845"/>
    <lineage>
        <taxon>Bacteria</taxon>
        <taxon>Bacillati</taxon>
        <taxon>Bacillota</taxon>
        <taxon>Bacilli</taxon>
        <taxon>Lactobacillales</taxon>
        <taxon>Enterococcaceae</taxon>
        <taxon>Enterococcus</taxon>
    </lineage>
</organism>
<evidence type="ECO:0008006" key="5">
    <source>
        <dbReference type="Google" id="ProtNLM"/>
    </source>
</evidence>
<dbReference type="OrthoDB" id="9803333at2"/>
<sequence>MYSYSLAGKTALVTGASQGIGFEIAKVLSYNGANIIGVANSDLAAVKAVVEKNGKQFSGFVVDLSSESEVIEFVSTVHEKVKTIDILVNNAGVTKVGSTLDMLDSEYDLTFNVNMKAPYILSREIGRQMIQQGGGKIINTASIHGFIGSYEVAAYAATKHAIVGLTKALANEWGQYNINVNAVAPGFTKTANTKGLQENEVAMAEVTAQIPLRRWANPEDIAWPVAFLASEASAYVNGHTLVVDGGYINN</sequence>
<dbReference type="Gene3D" id="3.40.50.720">
    <property type="entry name" value="NAD(P)-binding Rossmann-like Domain"/>
    <property type="match status" value="1"/>
</dbReference>
<accession>A0A1E5KV73</accession>
<proteinExistence type="inferred from homology"/>
<dbReference type="STRING" id="762845.BCR26_15500"/>
<evidence type="ECO:0000256" key="2">
    <source>
        <dbReference type="ARBA" id="ARBA00023002"/>
    </source>
</evidence>
<protein>
    <recommendedName>
        <fullName evidence="5">2-deoxy-D-gluconate 3-dehydrogenase</fullName>
    </recommendedName>
</protein>
<name>A0A1E5KV73_9ENTE</name>
<dbReference type="PRINTS" id="PR00080">
    <property type="entry name" value="SDRFAMILY"/>
</dbReference>
<dbReference type="GO" id="GO:0016616">
    <property type="term" value="F:oxidoreductase activity, acting on the CH-OH group of donors, NAD or NADP as acceptor"/>
    <property type="evidence" value="ECO:0007669"/>
    <property type="project" value="TreeGrafter"/>
</dbReference>
<keyword evidence="4" id="KW-1185">Reference proteome</keyword>
<dbReference type="SUPFAM" id="SSF51735">
    <property type="entry name" value="NAD(P)-binding Rossmann-fold domains"/>
    <property type="match status" value="1"/>
</dbReference>
<dbReference type="PROSITE" id="PS00061">
    <property type="entry name" value="ADH_SHORT"/>
    <property type="match status" value="1"/>
</dbReference>
<comment type="similarity">
    <text evidence="1">Belongs to the short-chain dehydrogenases/reductases (SDR) family.</text>
</comment>
<reference evidence="3 4" key="1">
    <citation type="submission" date="2016-09" db="EMBL/GenBank/DDBJ databases">
        <authorList>
            <person name="Capua I."/>
            <person name="De Benedictis P."/>
            <person name="Joannis T."/>
            <person name="Lombin L.H."/>
            <person name="Cattoli G."/>
        </authorList>
    </citation>
    <scope>NUCLEOTIDE SEQUENCE [LARGE SCALE GENOMIC DNA]</scope>
    <source>
        <strain evidence="3 4">LMG 25899</strain>
    </source>
</reference>
<dbReference type="Pfam" id="PF13561">
    <property type="entry name" value="adh_short_C2"/>
    <property type="match status" value="1"/>
</dbReference>
<dbReference type="InterPro" id="IPR002347">
    <property type="entry name" value="SDR_fam"/>
</dbReference>
<dbReference type="GO" id="GO:0008206">
    <property type="term" value="P:bile acid metabolic process"/>
    <property type="evidence" value="ECO:0007669"/>
    <property type="project" value="UniProtKB-ARBA"/>
</dbReference>
<keyword evidence="2" id="KW-0560">Oxidoreductase</keyword>
<evidence type="ECO:0000256" key="1">
    <source>
        <dbReference type="ARBA" id="ARBA00006484"/>
    </source>
</evidence>
<dbReference type="InterPro" id="IPR036291">
    <property type="entry name" value="NAD(P)-bd_dom_sf"/>
</dbReference>
<dbReference type="RefSeq" id="WP_069699276.1">
    <property type="nucleotide sequence ID" value="NZ_JAGGMA010000042.1"/>
</dbReference>
<dbReference type="PRINTS" id="PR00081">
    <property type="entry name" value="GDHRDH"/>
</dbReference>
<dbReference type="PANTHER" id="PTHR42760">
    <property type="entry name" value="SHORT-CHAIN DEHYDROGENASES/REDUCTASES FAMILY MEMBER"/>
    <property type="match status" value="1"/>
</dbReference>
<evidence type="ECO:0000313" key="4">
    <source>
        <dbReference type="Proteomes" id="UP000095256"/>
    </source>
</evidence>
<evidence type="ECO:0000313" key="3">
    <source>
        <dbReference type="EMBL" id="OEH81772.1"/>
    </source>
</evidence>